<dbReference type="GO" id="GO:0046872">
    <property type="term" value="F:metal ion binding"/>
    <property type="evidence" value="ECO:0007669"/>
    <property type="project" value="UniProtKB-KW"/>
</dbReference>
<dbReference type="EMBL" id="DVFO01000074">
    <property type="protein sequence ID" value="HIQ61360.1"/>
    <property type="molecule type" value="Genomic_DNA"/>
</dbReference>
<dbReference type="GO" id="GO:0051539">
    <property type="term" value="F:4 iron, 4 sulfur cluster binding"/>
    <property type="evidence" value="ECO:0007669"/>
    <property type="project" value="UniProtKB-KW"/>
</dbReference>
<proteinExistence type="predicted"/>
<gene>
    <name evidence="8" type="ORF">IAD31_07165</name>
</gene>
<evidence type="ECO:0000256" key="4">
    <source>
        <dbReference type="ARBA" id="ARBA00022723"/>
    </source>
</evidence>
<dbReference type="Gene3D" id="3.20.20.70">
    <property type="entry name" value="Aldolase class I"/>
    <property type="match status" value="1"/>
</dbReference>
<comment type="caution">
    <text evidence="8">The sequence shown here is derived from an EMBL/GenBank/DDBJ whole genome shotgun (WGS) entry which is preliminary data.</text>
</comment>
<dbReference type="Pfam" id="PF04055">
    <property type="entry name" value="Radical_SAM"/>
    <property type="match status" value="1"/>
</dbReference>
<dbReference type="InterPro" id="IPR013785">
    <property type="entry name" value="Aldolase_TIM"/>
</dbReference>
<keyword evidence="5" id="KW-0408">Iron</keyword>
<keyword evidence="6" id="KW-0411">Iron-sulfur</keyword>
<feature type="domain" description="Radical SAM core" evidence="7">
    <location>
        <begin position="82"/>
        <end position="317"/>
    </location>
</feature>
<evidence type="ECO:0000313" key="9">
    <source>
        <dbReference type="Proteomes" id="UP000886879"/>
    </source>
</evidence>
<dbReference type="SFLD" id="SFLDS00029">
    <property type="entry name" value="Radical_SAM"/>
    <property type="match status" value="1"/>
</dbReference>
<reference evidence="8" key="2">
    <citation type="journal article" date="2021" name="PeerJ">
        <title>Extensive microbial diversity within the chicken gut microbiome revealed by metagenomics and culture.</title>
        <authorList>
            <person name="Gilroy R."/>
            <person name="Ravi A."/>
            <person name="Getino M."/>
            <person name="Pursley I."/>
            <person name="Horton D.L."/>
            <person name="Alikhan N.F."/>
            <person name="Baker D."/>
            <person name="Gharbi K."/>
            <person name="Hall N."/>
            <person name="Watson M."/>
            <person name="Adriaenssens E.M."/>
            <person name="Foster-Nyarko E."/>
            <person name="Jarju S."/>
            <person name="Secka A."/>
            <person name="Antonio M."/>
            <person name="Oren A."/>
            <person name="Chaudhuri R.R."/>
            <person name="La Ragione R."/>
            <person name="Hildebrand F."/>
            <person name="Pallen M.J."/>
        </authorList>
    </citation>
    <scope>NUCLEOTIDE SEQUENCE</scope>
    <source>
        <strain evidence="8">ChiGjej2B2-12916</strain>
    </source>
</reference>
<dbReference type="PANTHER" id="PTHR43787:SF3">
    <property type="entry name" value="ARYLSULFATASE REGULATORY PROTEIN"/>
    <property type="match status" value="1"/>
</dbReference>
<dbReference type="PROSITE" id="PS51918">
    <property type="entry name" value="RADICAL_SAM"/>
    <property type="match status" value="1"/>
</dbReference>
<sequence>MYRLPGYTVFFEENNVIYVSSKLYQNTIKITDKELQDEFHSILRHGGCETLSSPLTNLLYEQGMIATTEEIQANLRQAQQLLEKTLILTIMPTEGCNFRCIYCYEEHTSINMQRETIDQILAYIEREAPKYETVKIGWFGGEPTLCKDVVLEISSFTQKLAEKYGFCFESSMTTNGYLLDIHSFEEYYQVGIRSYQVTLDGWEHDRMRSHVTGKGTLDVILQNLIDLSQLSKDKCQFEVCIRHNILLRDNDMSWYDHLYKLFGADSRFSILVHPIDDWGGESVKKLDLSSYHGLGDTIAKHIRYLEAIGMRHANHTEEPFSQICYASFPHSMVFRASGRIEKCTVALDHPKNQLGSVDAQKGIVLDETMNRLWSSYPIKTECVSCAQALSCLNLSCKRNTVLYGASNCNYICAYQ</sequence>
<dbReference type="SFLD" id="SFLDG01067">
    <property type="entry name" value="SPASM/twitch_domain_containing"/>
    <property type="match status" value="1"/>
</dbReference>
<keyword evidence="4" id="KW-0479">Metal-binding</keyword>
<evidence type="ECO:0000256" key="2">
    <source>
        <dbReference type="ARBA" id="ARBA00022485"/>
    </source>
</evidence>
<evidence type="ECO:0000256" key="3">
    <source>
        <dbReference type="ARBA" id="ARBA00022691"/>
    </source>
</evidence>
<dbReference type="GO" id="GO:0003824">
    <property type="term" value="F:catalytic activity"/>
    <property type="evidence" value="ECO:0007669"/>
    <property type="project" value="InterPro"/>
</dbReference>
<evidence type="ECO:0000256" key="6">
    <source>
        <dbReference type="ARBA" id="ARBA00023014"/>
    </source>
</evidence>
<comment type="cofactor">
    <cofactor evidence="1">
        <name>[4Fe-4S] cluster</name>
        <dbReference type="ChEBI" id="CHEBI:49883"/>
    </cofactor>
</comment>
<accession>A0A9D0YT53</accession>
<evidence type="ECO:0000313" key="8">
    <source>
        <dbReference type="EMBL" id="HIQ61360.1"/>
    </source>
</evidence>
<dbReference type="InterPro" id="IPR007197">
    <property type="entry name" value="rSAM"/>
</dbReference>
<reference evidence="8" key="1">
    <citation type="submission" date="2020-10" db="EMBL/GenBank/DDBJ databases">
        <authorList>
            <person name="Gilroy R."/>
        </authorList>
    </citation>
    <scope>NUCLEOTIDE SEQUENCE</scope>
    <source>
        <strain evidence="8">ChiGjej2B2-12916</strain>
    </source>
</reference>
<evidence type="ECO:0000256" key="5">
    <source>
        <dbReference type="ARBA" id="ARBA00023004"/>
    </source>
</evidence>
<dbReference type="CDD" id="cd01335">
    <property type="entry name" value="Radical_SAM"/>
    <property type="match status" value="1"/>
</dbReference>
<name>A0A9D0YT53_9FIRM</name>
<evidence type="ECO:0000259" key="7">
    <source>
        <dbReference type="PROSITE" id="PS51918"/>
    </source>
</evidence>
<dbReference type="AlphaFoldDB" id="A0A9D0YT53"/>
<keyword evidence="3" id="KW-0949">S-adenosyl-L-methionine</keyword>
<evidence type="ECO:0000256" key="1">
    <source>
        <dbReference type="ARBA" id="ARBA00001966"/>
    </source>
</evidence>
<dbReference type="PANTHER" id="PTHR43787">
    <property type="entry name" value="FEMO COFACTOR BIOSYNTHESIS PROTEIN NIFB-RELATED"/>
    <property type="match status" value="1"/>
</dbReference>
<dbReference type="Proteomes" id="UP000886879">
    <property type="component" value="Unassembled WGS sequence"/>
</dbReference>
<organism evidence="8 9">
    <name type="scientific">Candidatus Enterenecus faecium</name>
    <dbReference type="NCBI Taxonomy" id="2840780"/>
    <lineage>
        <taxon>Bacteria</taxon>
        <taxon>Bacillati</taxon>
        <taxon>Bacillota</taxon>
        <taxon>Clostridia</taxon>
        <taxon>Eubacteriales</taxon>
        <taxon>Candidatus Enterenecus</taxon>
    </lineage>
</organism>
<keyword evidence="2" id="KW-0004">4Fe-4S</keyword>
<protein>
    <submittedName>
        <fullName evidence="8">Radical SAM protein</fullName>
    </submittedName>
</protein>
<dbReference type="InterPro" id="IPR058240">
    <property type="entry name" value="rSAM_sf"/>
</dbReference>
<dbReference type="SUPFAM" id="SSF102114">
    <property type="entry name" value="Radical SAM enzymes"/>
    <property type="match status" value="1"/>
</dbReference>